<dbReference type="GO" id="GO:0000162">
    <property type="term" value="P:L-tryptophan biosynthetic process"/>
    <property type="evidence" value="ECO:0007669"/>
    <property type="project" value="TreeGrafter"/>
</dbReference>
<organism evidence="2 3">
    <name type="scientific">Brockia lithotrophica</name>
    <dbReference type="NCBI Taxonomy" id="933949"/>
    <lineage>
        <taxon>Bacteria</taxon>
        <taxon>Bacillati</taxon>
        <taxon>Bacillota</taxon>
        <taxon>Bacilli</taxon>
        <taxon>Bacillales</taxon>
        <taxon>Bacillales Family X. Incertae Sedis</taxon>
        <taxon>Brockia</taxon>
    </lineage>
</organism>
<sequence>MASEKDRLELFQTASNIVEELRPVVDGSVRIGSPVLEAYPTVWQLTLPIEAETRNGINLPELFRTLYPPTSIAGVPKRAALRWIERLEGTPRGLYTGVIGIIDSRKAQFSVAIRTAVVDNPNSRLIFGTGSGVTLHSDAKREYQEAILKAAILLPPTQDAPGTF</sequence>
<reference evidence="2 3" key="1">
    <citation type="submission" date="2018-10" db="EMBL/GenBank/DDBJ databases">
        <title>Genomic Encyclopedia of Type Strains, Phase IV (KMG-IV): sequencing the most valuable type-strain genomes for metagenomic binning, comparative biology and taxonomic classification.</title>
        <authorList>
            <person name="Goeker M."/>
        </authorList>
    </citation>
    <scope>NUCLEOTIDE SEQUENCE [LARGE SCALE GENOMIC DNA]</scope>
    <source>
        <strain evidence="2 3">DSM 22653</strain>
    </source>
</reference>
<keyword evidence="3" id="KW-1185">Reference proteome</keyword>
<dbReference type="SUPFAM" id="SSF56322">
    <property type="entry name" value="ADC synthase"/>
    <property type="match status" value="1"/>
</dbReference>
<dbReference type="InterPro" id="IPR015890">
    <property type="entry name" value="Chorismate_C"/>
</dbReference>
<evidence type="ECO:0000313" key="3">
    <source>
        <dbReference type="Proteomes" id="UP000267019"/>
    </source>
</evidence>
<dbReference type="InterPro" id="IPR019999">
    <property type="entry name" value="Anth_synth_I-like"/>
</dbReference>
<dbReference type="InterPro" id="IPR005801">
    <property type="entry name" value="ADC_synthase"/>
</dbReference>
<dbReference type="AlphaFoldDB" id="A0A660L5B2"/>
<dbReference type="PANTHER" id="PTHR11236:SF50">
    <property type="entry name" value="AMINODEOXYCHORISMATE SYNTHASE COMPONENT 1"/>
    <property type="match status" value="1"/>
</dbReference>
<dbReference type="Proteomes" id="UP000267019">
    <property type="component" value="Unassembled WGS sequence"/>
</dbReference>
<evidence type="ECO:0000313" key="2">
    <source>
        <dbReference type="EMBL" id="RKQ88394.1"/>
    </source>
</evidence>
<dbReference type="Gene3D" id="3.60.120.10">
    <property type="entry name" value="Anthranilate synthase"/>
    <property type="match status" value="1"/>
</dbReference>
<evidence type="ECO:0000259" key="1">
    <source>
        <dbReference type="Pfam" id="PF00425"/>
    </source>
</evidence>
<proteinExistence type="predicted"/>
<feature type="domain" description="Chorismate-utilising enzyme C-terminal" evidence="1">
    <location>
        <begin position="2"/>
        <end position="149"/>
    </location>
</feature>
<dbReference type="GO" id="GO:0046820">
    <property type="term" value="F:4-amino-4-deoxychorismate synthase activity"/>
    <property type="evidence" value="ECO:0007669"/>
    <property type="project" value="TreeGrafter"/>
</dbReference>
<comment type="caution">
    <text evidence="2">The sequence shown here is derived from an EMBL/GenBank/DDBJ whole genome shotgun (WGS) entry which is preliminary data.</text>
</comment>
<dbReference type="PANTHER" id="PTHR11236">
    <property type="entry name" value="AMINOBENZOATE/ANTHRANILATE SYNTHASE"/>
    <property type="match status" value="1"/>
</dbReference>
<dbReference type="EMBL" id="RBIJ01000001">
    <property type="protein sequence ID" value="RKQ88394.1"/>
    <property type="molecule type" value="Genomic_DNA"/>
</dbReference>
<accession>A0A660L5B2</accession>
<dbReference type="Pfam" id="PF00425">
    <property type="entry name" value="Chorismate_bind"/>
    <property type="match status" value="1"/>
</dbReference>
<gene>
    <name evidence="2" type="ORF">C7438_0027</name>
</gene>
<name>A0A660L5B2_9BACL</name>
<protein>
    <submittedName>
        <fullName evidence="2">Chorismate binding enzyme</fullName>
    </submittedName>
</protein>